<dbReference type="EMBL" id="OFSQ01000041">
    <property type="protein sequence ID" value="SOY73964.1"/>
    <property type="molecule type" value="Genomic_DNA"/>
</dbReference>
<evidence type="ECO:0000313" key="2">
    <source>
        <dbReference type="Proteomes" id="UP000256780"/>
    </source>
</evidence>
<dbReference type="Proteomes" id="UP000256780">
    <property type="component" value="Unassembled WGS sequence"/>
</dbReference>
<evidence type="ECO:0000313" key="1">
    <source>
        <dbReference type="EMBL" id="SOY73964.1"/>
    </source>
</evidence>
<reference evidence="2" key="1">
    <citation type="submission" date="2018-01" db="EMBL/GenBank/DDBJ databases">
        <authorList>
            <person name="Gaut B.S."/>
            <person name="Morton B.R."/>
            <person name="Clegg M.T."/>
            <person name="Duvall M.R."/>
        </authorList>
    </citation>
    <scope>NUCLEOTIDE SEQUENCE [LARGE SCALE GENOMIC DNA]</scope>
</reference>
<gene>
    <name evidence="1" type="ORF">CBM2587_U10013</name>
</gene>
<sequence>MRSRLTALLMAISTYQAWDFYHLATRTPDAHVVADAVA</sequence>
<comment type="caution">
    <text evidence="1">The sequence shown here is derived from an EMBL/GenBank/DDBJ whole genome shotgun (WGS) entry which is preliminary data.</text>
</comment>
<protein>
    <submittedName>
        <fullName evidence="1">Uncharacterized protein</fullName>
    </submittedName>
</protein>
<organism evidence="1 2">
    <name type="scientific">Cupriavidus taiwanensis</name>
    <dbReference type="NCBI Taxonomy" id="164546"/>
    <lineage>
        <taxon>Bacteria</taxon>
        <taxon>Pseudomonadati</taxon>
        <taxon>Pseudomonadota</taxon>
        <taxon>Betaproteobacteria</taxon>
        <taxon>Burkholderiales</taxon>
        <taxon>Burkholderiaceae</taxon>
        <taxon>Cupriavidus</taxon>
    </lineage>
</organism>
<accession>A0A375CK69</accession>
<name>A0A375CK69_9BURK</name>
<dbReference type="AlphaFoldDB" id="A0A375CK69"/>
<proteinExistence type="predicted"/>